<evidence type="ECO:0000259" key="3">
    <source>
        <dbReference type="PROSITE" id="PS50222"/>
    </source>
</evidence>
<dbReference type="PANTHER" id="PTHR11639:SF118">
    <property type="entry name" value="PROTEIN S100"/>
    <property type="match status" value="1"/>
</dbReference>
<sequence>MAAPGGLVAAIAILKGTFDKYAGTDGDSATLSKKEVSTMLSAELGDDLKDKKEFEKFFKNLDVDKDDVVSFEEFVVFAASFAMMVFGQKKA</sequence>
<evidence type="ECO:0000313" key="5">
    <source>
        <dbReference type="Proteomes" id="UP001488805"/>
    </source>
</evidence>
<organism evidence="4 5">
    <name type="scientific">Zoarces viviparus</name>
    <name type="common">Viviparous eelpout</name>
    <name type="synonym">Blennius viviparus</name>
    <dbReference type="NCBI Taxonomy" id="48416"/>
    <lineage>
        <taxon>Eukaryota</taxon>
        <taxon>Metazoa</taxon>
        <taxon>Chordata</taxon>
        <taxon>Craniata</taxon>
        <taxon>Vertebrata</taxon>
        <taxon>Euteleostomi</taxon>
        <taxon>Actinopterygii</taxon>
        <taxon>Neopterygii</taxon>
        <taxon>Teleostei</taxon>
        <taxon>Neoteleostei</taxon>
        <taxon>Acanthomorphata</taxon>
        <taxon>Eupercaria</taxon>
        <taxon>Perciformes</taxon>
        <taxon>Cottioidei</taxon>
        <taxon>Zoarcales</taxon>
        <taxon>Zoarcidae</taxon>
        <taxon>Zoarcinae</taxon>
        <taxon>Zoarces</taxon>
    </lineage>
</organism>
<dbReference type="SUPFAM" id="SSF47473">
    <property type="entry name" value="EF-hand"/>
    <property type="match status" value="1"/>
</dbReference>
<feature type="domain" description="EF-hand" evidence="3">
    <location>
        <begin position="49"/>
        <end position="84"/>
    </location>
</feature>
<keyword evidence="1" id="KW-0479">Metal-binding</keyword>
<dbReference type="InterPro" id="IPR018247">
    <property type="entry name" value="EF_Hand_1_Ca_BS"/>
</dbReference>
<dbReference type="SMART" id="SM00054">
    <property type="entry name" value="EFh"/>
    <property type="match status" value="1"/>
</dbReference>
<keyword evidence="5" id="KW-1185">Reference proteome</keyword>
<accession>A0AAW1DUA8</accession>
<name>A0AAW1DUA8_ZOAVI</name>
<dbReference type="GO" id="GO:0048306">
    <property type="term" value="F:calcium-dependent protein binding"/>
    <property type="evidence" value="ECO:0007669"/>
    <property type="project" value="TreeGrafter"/>
</dbReference>
<proteinExistence type="predicted"/>
<dbReference type="InterPro" id="IPR002048">
    <property type="entry name" value="EF_hand_dom"/>
</dbReference>
<evidence type="ECO:0000256" key="2">
    <source>
        <dbReference type="ARBA" id="ARBA00022837"/>
    </source>
</evidence>
<dbReference type="SMART" id="SM01394">
    <property type="entry name" value="S_100"/>
    <property type="match status" value="1"/>
</dbReference>
<dbReference type="Gene3D" id="1.10.238.10">
    <property type="entry name" value="EF-hand"/>
    <property type="match status" value="1"/>
</dbReference>
<keyword evidence="2" id="KW-0106">Calcium</keyword>
<dbReference type="CDD" id="cd00213">
    <property type="entry name" value="S-100"/>
    <property type="match status" value="1"/>
</dbReference>
<dbReference type="PANTHER" id="PTHR11639">
    <property type="entry name" value="S100 CALCIUM-BINDING PROTEIN"/>
    <property type="match status" value="1"/>
</dbReference>
<gene>
    <name evidence="4" type="ORF">VZT92_027339</name>
</gene>
<dbReference type="GO" id="GO:0046914">
    <property type="term" value="F:transition metal ion binding"/>
    <property type="evidence" value="ECO:0007669"/>
    <property type="project" value="InterPro"/>
</dbReference>
<dbReference type="EMBL" id="JBCEZU010000597">
    <property type="protein sequence ID" value="KAK9513836.1"/>
    <property type="molecule type" value="Genomic_DNA"/>
</dbReference>
<dbReference type="Proteomes" id="UP001488805">
    <property type="component" value="Unassembled WGS sequence"/>
</dbReference>
<dbReference type="GO" id="GO:0005509">
    <property type="term" value="F:calcium ion binding"/>
    <property type="evidence" value="ECO:0007669"/>
    <property type="project" value="InterPro"/>
</dbReference>
<reference evidence="4 5" key="1">
    <citation type="journal article" date="2024" name="Genome Biol. Evol.">
        <title>Chromosome-level genome assembly of the viviparous eelpout Zoarces viviparus.</title>
        <authorList>
            <person name="Fuhrmann N."/>
            <person name="Brasseur M.V."/>
            <person name="Bakowski C.E."/>
            <person name="Podsiadlowski L."/>
            <person name="Prost S."/>
            <person name="Krehenwinkel H."/>
            <person name="Mayer C."/>
        </authorList>
    </citation>
    <scope>NUCLEOTIDE SEQUENCE [LARGE SCALE GENOMIC DNA]</scope>
    <source>
        <strain evidence="4">NO-MEL_2022_Ind0_liver</strain>
    </source>
</reference>
<protein>
    <recommendedName>
        <fullName evidence="3">EF-hand domain-containing protein</fullName>
    </recommendedName>
</protein>
<dbReference type="AlphaFoldDB" id="A0AAW1DUA8"/>
<dbReference type="PROSITE" id="PS00018">
    <property type="entry name" value="EF_HAND_1"/>
    <property type="match status" value="1"/>
</dbReference>
<comment type="caution">
    <text evidence="4">The sequence shown here is derived from an EMBL/GenBank/DDBJ whole genome shotgun (WGS) entry which is preliminary data.</text>
</comment>
<evidence type="ECO:0000313" key="4">
    <source>
        <dbReference type="EMBL" id="KAK9513836.1"/>
    </source>
</evidence>
<dbReference type="InterPro" id="IPR034325">
    <property type="entry name" value="S-100_dom"/>
</dbReference>
<evidence type="ECO:0000256" key="1">
    <source>
        <dbReference type="ARBA" id="ARBA00022723"/>
    </source>
</evidence>
<dbReference type="Pfam" id="PF01023">
    <property type="entry name" value="S_100"/>
    <property type="match status" value="1"/>
</dbReference>
<dbReference type="InterPro" id="IPR013787">
    <property type="entry name" value="S100_Ca-bd_sub"/>
</dbReference>
<dbReference type="GO" id="GO:0005737">
    <property type="term" value="C:cytoplasm"/>
    <property type="evidence" value="ECO:0007669"/>
    <property type="project" value="TreeGrafter"/>
</dbReference>
<dbReference type="InterPro" id="IPR011992">
    <property type="entry name" value="EF-hand-dom_pair"/>
</dbReference>
<dbReference type="PROSITE" id="PS50222">
    <property type="entry name" value="EF_HAND_2"/>
    <property type="match status" value="1"/>
</dbReference>